<evidence type="ECO:0000313" key="2">
    <source>
        <dbReference type="Proteomes" id="UP000193234"/>
    </source>
</evidence>
<reference evidence="1 2" key="1">
    <citation type="journal article" date="2016" name="Eur. J. Clin. Microbiol. Infect. Dis.">
        <title>Whole genome sequencing as a tool for phylogenetic analysis of clinical strains of Mitis group streptococci.</title>
        <authorList>
            <person name="Rasmussen L.H."/>
            <person name="Dargis R."/>
            <person name="Hojholt K."/>
            <person name="Christensen J.J."/>
            <person name="Skovgaard O."/>
            <person name="Justesen U.S."/>
            <person name="Rosenvinge F.S."/>
            <person name="Moser C."/>
            <person name="Lukjancenko O."/>
            <person name="Rasmussen S."/>
            <person name="Nielsen X.C."/>
        </authorList>
    </citation>
    <scope>NUCLEOTIDE SEQUENCE [LARGE SCALE GENOMIC DNA]</scope>
    <source>
        <strain evidence="1 2">RH_12363_08</strain>
    </source>
</reference>
<dbReference type="InterPro" id="IPR006450">
    <property type="entry name" value="Phage_HK97_gp6-like"/>
</dbReference>
<dbReference type="Proteomes" id="UP000193234">
    <property type="component" value="Unassembled WGS sequence"/>
</dbReference>
<evidence type="ECO:0000313" key="1">
    <source>
        <dbReference type="EMBL" id="ORP00946.1"/>
    </source>
</evidence>
<comment type="caution">
    <text evidence="1">The sequence shown here is derived from an EMBL/GenBank/DDBJ whole genome shotgun (WGS) entry which is preliminary data.</text>
</comment>
<accession>A0A1X1KND6</accession>
<dbReference type="Gene3D" id="1.10.3230.30">
    <property type="entry name" value="Phage gp6-like head-tail connector protein"/>
    <property type="match status" value="1"/>
</dbReference>
<gene>
    <name evidence="1" type="ORF">B7696_00320</name>
</gene>
<dbReference type="RefSeq" id="WP_084861510.1">
    <property type="nucleotide sequence ID" value="NZ_NCVJ01000015.1"/>
</dbReference>
<sequence length="104" mass="12293">MDNETFDFLEEVKLYCKIDYDFEDDLLIELIESSREQICFAIGNDLQPKDLEGYAKFRLAVKKQVKEEYEHRGMSADTMRYPLANGVLNIIHQLRARRELDENS</sequence>
<protein>
    <submittedName>
        <fullName evidence="1">DNA packaging protein, QLRG family</fullName>
    </submittedName>
</protein>
<name>A0A1X1KND6_STRMT</name>
<organism evidence="1 2">
    <name type="scientific">Streptococcus mitis</name>
    <dbReference type="NCBI Taxonomy" id="28037"/>
    <lineage>
        <taxon>Bacteria</taxon>
        <taxon>Bacillati</taxon>
        <taxon>Bacillota</taxon>
        <taxon>Bacilli</taxon>
        <taxon>Lactobacillales</taxon>
        <taxon>Streptococcaceae</taxon>
        <taxon>Streptococcus</taxon>
        <taxon>Streptococcus mitis group</taxon>
    </lineage>
</organism>
<dbReference type="AlphaFoldDB" id="A0A1X1KND6"/>
<dbReference type="EMBL" id="NCVJ01000015">
    <property type="protein sequence ID" value="ORP00946.1"/>
    <property type="molecule type" value="Genomic_DNA"/>
</dbReference>
<dbReference type="NCBIfam" id="TIGR01560">
    <property type="entry name" value="put_DNA_pack"/>
    <property type="match status" value="1"/>
</dbReference>
<dbReference type="CDD" id="cd08054">
    <property type="entry name" value="gp6"/>
    <property type="match status" value="1"/>
</dbReference>
<dbReference type="Pfam" id="PF05135">
    <property type="entry name" value="Phage_connect_1"/>
    <property type="match status" value="1"/>
</dbReference>
<proteinExistence type="predicted"/>
<dbReference type="InterPro" id="IPR021146">
    <property type="entry name" value="Phage_gp6-like_head-tail"/>
</dbReference>